<comment type="caution">
    <text evidence="5">The sequence shown here is derived from an EMBL/GenBank/DDBJ whole genome shotgun (WGS) entry which is preliminary data.</text>
</comment>
<dbReference type="SUPFAM" id="SSF48371">
    <property type="entry name" value="ARM repeat"/>
    <property type="match status" value="1"/>
</dbReference>
<dbReference type="PANTHER" id="PTHR23253">
    <property type="entry name" value="EUKARYOTIC TRANSLATION INITIATION FACTOR 4 GAMMA"/>
    <property type="match status" value="1"/>
</dbReference>
<dbReference type="InterPro" id="IPR003890">
    <property type="entry name" value="MIF4G-like_typ-3"/>
</dbReference>
<reference evidence="5 6" key="1">
    <citation type="submission" date="2024-02" db="EMBL/GenBank/DDBJ databases">
        <authorList>
            <person name="Chen Y."/>
            <person name="Shah S."/>
            <person name="Dougan E. K."/>
            <person name="Thang M."/>
            <person name="Chan C."/>
        </authorList>
    </citation>
    <scope>NUCLEOTIDE SEQUENCE [LARGE SCALE GENOMIC DNA]</scope>
</reference>
<dbReference type="Pfam" id="PF02854">
    <property type="entry name" value="MIF4G"/>
    <property type="match status" value="1"/>
</dbReference>
<protein>
    <recommendedName>
        <fullName evidence="4">MIF4G domain-containing protein</fullName>
    </recommendedName>
</protein>
<dbReference type="Gene3D" id="1.25.40.180">
    <property type="match status" value="1"/>
</dbReference>
<dbReference type="SMART" id="SM00543">
    <property type="entry name" value="MIF4G"/>
    <property type="match status" value="1"/>
</dbReference>
<evidence type="ECO:0000256" key="1">
    <source>
        <dbReference type="ARBA" id="ARBA00005775"/>
    </source>
</evidence>
<keyword evidence="2" id="KW-0396">Initiation factor</keyword>
<gene>
    <name evidence="5" type="ORF">CCMP2556_LOCUS15137</name>
</gene>
<name>A0ABP0K9G5_9DINO</name>
<evidence type="ECO:0000256" key="2">
    <source>
        <dbReference type="ARBA" id="ARBA00022540"/>
    </source>
</evidence>
<accession>A0ABP0K9G5</accession>
<feature type="domain" description="MIF4G" evidence="4">
    <location>
        <begin position="282"/>
        <end position="515"/>
    </location>
</feature>
<proteinExistence type="inferred from homology"/>
<dbReference type="PANTHER" id="PTHR23253:SF9">
    <property type="entry name" value="EUKARYOTIC TRANSLATION INITIATION FACTOR 4 GAMMA 2"/>
    <property type="match status" value="1"/>
</dbReference>
<dbReference type="Proteomes" id="UP001642484">
    <property type="component" value="Unassembled WGS sequence"/>
</dbReference>
<organism evidence="5 6">
    <name type="scientific">Durusdinium trenchii</name>
    <dbReference type="NCBI Taxonomy" id="1381693"/>
    <lineage>
        <taxon>Eukaryota</taxon>
        <taxon>Sar</taxon>
        <taxon>Alveolata</taxon>
        <taxon>Dinophyceae</taxon>
        <taxon>Suessiales</taxon>
        <taxon>Symbiodiniaceae</taxon>
        <taxon>Durusdinium</taxon>
    </lineage>
</organism>
<evidence type="ECO:0000259" key="4">
    <source>
        <dbReference type="SMART" id="SM00543"/>
    </source>
</evidence>
<evidence type="ECO:0000313" key="5">
    <source>
        <dbReference type="EMBL" id="CAK9023207.1"/>
    </source>
</evidence>
<comment type="similarity">
    <text evidence="1">Belongs to the eukaryotic initiation factor 4G family.</text>
</comment>
<keyword evidence="3" id="KW-0648">Protein biosynthesis</keyword>
<dbReference type="EMBL" id="CAXAMN010007880">
    <property type="protein sequence ID" value="CAK9023207.1"/>
    <property type="molecule type" value="Genomic_DNA"/>
</dbReference>
<dbReference type="InterPro" id="IPR016024">
    <property type="entry name" value="ARM-type_fold"/>
</dbReference>
<evidence type="ECO:0000256" key="3">
    <source>
        <dbReference type="ARBA" id="ARBA00022917"/>
    </source>
</evidence>
<keyword evidence="6" id="KW-1185">Reference proteome</keyword>
<sequence length="541" mass="59853">MTSAMANNQQQQHQQHMMYYYVAVPGQMQPQVAQGTDGGMMANQQGQMQGGYDPSQQMQGFNMGGDHGGYALMMPQDGSQMGGVNHQMGQMQPTMMAAGNSGCAMQQMVLVTTMMPDQQGQMVMDPNACQACGGQAAPNNWGQGNMAHCNGCSAPQNMPQGTQGMGQGQQVQQQVQMPQKGGMVQNQQATAPAAGGGMDGLFASLRLDKARTGTAKIEDGDAKPEAIKAGIFGVVRGTSSFSSPRFAVLAQARQRIDAENLADAQGPKKEFLPKPSENAYKVKEATSLLNKICPDNLTVIVDQLASIKLVKAEELEWVIRIIFKKALAEPHYCETYADMVFALKERYPQFPAENENEKPATFTRVLLNNCQNEFENMPATFEATDEERVKFPNPEELQQELKRKKDMMLANMKFIGHLFLRQLLAVKVIGQVVHDLIGIKENGSQPEEHMIECVCELLQAIGYTLDETTHGENLMNSFQARLKDLSKQLLGDGKQAFSKRIRFAIEDLLDLRRNKWQKKVFKEQAKTKNEVKVDAVVSRMR</sequence>
<evidence type="ECO:0000313" key="6">
    <source>
        <dbReference type="Proteomes" id="UP001642484"/>
    </source>
</evidence>